<dbReference type="OrthoDB" id="7354149at2"/>
<sequence length="171" mass="17320">MTTRATGPVLGAILLLAGGASARAEEITVDDAYFAYGGTGTTYSLADDHLYWVGDLTGMSTTHGAGDPRFDNVAVQCPGWLDIDIGANRQKGAGFCTHIAPGGATFVSEWSCEGTIDPDTCTGSNTVVSGSGTGALEGLTGTGTIAATATIVHANGATSSYTMVDMTYVLP</sequence>
<keyword evidence="3" id="KW-1185">Reference proteome</keyword>
<protein>
    <submittedName>
        <fullName evidence="2">Uncharacterized protein</fullName>
    </submittedName>
</protein>
<evidence type="ECO:0000313" key="2">
    <source>
        <dbReference type="EMBL" id="EYD76863.1"/>
    </source>
</evidence>
<comment type="caution">
    <text evidence="2">The sequence shown here is derived from an EMBL/GenBank/DDBJ whole genome shotgun (WGS) entry which is preliminary data.</text>
</comment>
<dbReference type="SUPFAM" id="SSF159238">
    <property type="entry name" value="SO1590-like"/>
    <property type="match status" value="1"/>
</dbReference>
<reference evidence="2 3" key="1">
    <citation type="submission" date="2013-02" db="EMBL/GenBank/DDBJ databases">
        <authorList>
            <person name="Fiebig A."/>
            <person name="Goeker M."/>
            <person name="Klenk H.-P.P."/>
        </authorList>
    </citation>
    <scope>NUCLEOTIDE SEQUENCE [LARGE SCALE GENOMIC DNA]</scope>
    <source>
        <strain evidence="2 3">DSM 19309</strain>
    </source>
</reference>
<dbReference type="RefSeq" id="WP_037277407.1">
    <property type="nucleotide sequence ID" value="NZ_KK088521.1"/>
</dbReference>
<gene>
    <name evidence="2" type="ORF">Rumeso_01821</name>
</gene>
<feature type="chain" id="PRO_5001492903" evidence="1">
    <location>
        <begin position="25"/>
        <end position="171"/>
    </location>
</feature>
<feature type="signal peptide" evidence="1">
    <location>
        <begin position="1"/>
        <end position="24"/>
    </location>
</feature>
<dbReference type="STRING" id="442562.Rumeso_01821"/>
<dbReference type="EMBL" id="AOSK01000041">
    <property type="protein sequence ID" value="EYD76863.1"/>
    <property type="molecule type" value="Genomic_DNA"/>
</dbReference>
<keyword evidence="1" id="KW-0732">Signal</keyword>
<dbReference type="Pfam" id="PF11528">
    <property type="entry name" value="DUF3224"/>
    <property type="match status" value="1"/>
</dbReference>
<evidence type="ECO:0000313" key="3">
    <source>
        <dbReference type="Proteomes" id="UP000019666"/>
    </source>
</evidence>
<dbReference type="HOGENOM" id="CLU_1561737_0_0_5"/>
<evidence type="ECO:0000256" key="1">
    <source>
        <dbReference type="SAM" id="SignalP"/>
    </source>
</evidence>
<organism evidence="2 3">
    <name type="scientific">Rubellimicrobium mesophilum DSM 19309</name>
    <dbReference type="NCBI Taxonomy" id="442562"/>
    <lineage>
        <taxon>Bacteria</taxon>
        <taxon>Pseudomonadati</taxon>
        <taxon>Pseudomonadota</taxon>
        <taxon>Alphaproteobacteria</taxon>
        <taxon>Rhodobacterales</taxon>
        <taxon>Roseobacteraceae</taxon>
        <taxon>Rubellimicrobium</taxon>
    </lineage>
</organism>
<name>A0A017HRR3_9RHOB</name>
<dbReference type="InterPro" id="IPR023159">
    <property type="entry name" value="SO1590-like_sf"/>
</dbReference>
<dbReference type="Proteomes" id="UP000019666">
    <property type="component" value="Unassembled WGS sequence"/>
</dbReference>
<proteinExistence type="predicted"/>
<dbReference type="AlphaFoldDB" id="A0A017HRR3"/>
<dbReference type="InterPro" id="IPR021607">
    <property type="entry name" value="DUF3224"/>
</dbReference>
<accession>A0A017HRR3</accession>
<dbReference type="Gene3D" id="2.40.350.10">
    <property type="entry name" value="SO1590-like"/>
    <property type="match status" value="1"/>
</dbReference>